<name>A0ABQ3M342_9PSEU</name>
<keyword evidence="5" id="KW-1185">Reference proteome</keyword>
<dbReference type="Gene3D" id="3.20.20.450">
    <property type="entry name" value="EAL domain"/>
    <property type="match status" value="1"/>
</dbReference>
<organism evidence="4 5">
    <name type="scientific">Lentzea cavernae</name>
    <dbReference type="NCBI Taxonomy" id="2020703"/>
    <lineage>
        <taxon>Bacteria</taxon>
        <taxon>Bacillati</taxon>
        <taxon>Actinomycetota</taxon>
        <taxon>Actinomycetes</taxon>
        <taxon>Pseudonocardiales</taxon>
        <taxon>Pseudonocardiaceae</taxon>
        <taxon>Lentzea</taxon>
    </lineage>
</organism>
<dbReference type="SUPFAM" id="SSF55073">
    <property type="entry name" value="Nucleotide cyclase"/>
    <property type="match status" value="1"/>
</dbReference>
<dbReference type="InterPro" id="IPR052155">
    <property type="entry name" value="Biofilm_reg_signaling"/>
</dbReference>
<feature type="domain" description="GGDEF" evidence="3">
    <location>
        <begin position="251"/>
        <end position="383"/>
    </location>
</feature>
<dbReference type="CDD" id="cd01948">
    <property type="entry name" value="EAL"/>
    <property type="match status" value="1"/>
</dbReference>
<dbReference type="Gene3D" id="3.30.70.270">
    <property type="match status" value="1"/>
</dbReference>
<dbReference type="NCBIfam" id="TIGR00254">
    <property type="entry name" value="GGDEF"/>
    <property type="match status" value="1"/>
</dbReference>
<dbReference type="InterPro" id="IPR001633">
    <property type="entry name" value="EAL_dom"/>
</dbReference>
<proteinExistence type="predicted"/>
<dbReference type="InterPro" id="IPR043128">
    <property type="entry name" value="Rev_trsase/Diguanyl_cyclase"/>
</dbReference>
<accession>A0ABQ3M342</accession>
<keyword evidence="1" id="KW-1133">Transmembrane helix</keyword>
<comment type="caution">
    <text evidence="4">The sequence shown here is derived from an EMBL/GenBank/DDBJ whole genome shotgun (WGS) entry which is preliminary data.</text>
</comment>
<keyword evidence="1" id="KW-0472">Membrane</keyword>
<dbReference type="EMBL" id="BNAR01000001">
    <property type="protein sequence ID" value="GHH30226.1"/>
    <property type="molecule type" value="Genomic_DNA"/>
</dbReference>
<dbReference type="InterPro" id="IPR029787">
    <property type="entry name" value="Nucleotide_cyclase"/>
</dbReference>
<dbReference type="Pfam" id="PF00563">
    <property type="entry name" value="EAL"/>
    <property type="match status" value="1"/>
</dbReference>
<keyword evidence="1" id="KW-0812">Transmembrane</keyword>
<dbReference type="RefSeq" id="WP_191295984.1">
    <property type="nucleotide sequence ID" value="NZ_BNAR01000001.1"/>
</dbReference>
<feature type="domain" description="EAL" evidence="2">
    <location>
        <begin position="392"/>
        <end position="645"/>
    </location>
</feature>
<dbReference type="SMART" id="SM00052">
    <property type="entry name" value="EAL"/>
    <property type="match status" value="1"/>
</dbReference>
<dbReference type="SUPFAM" id="SSF141868">
    <property type="entry name" value="EAL domain-like"/>
    <property type="match status" value="1"/>
</dbReference>
<evidence type="ECO:0000313" key="5">
    <source>
        <dbReference type="Proteomes" id="UP000605568"/>
    </source>
</evidence>
<evidence type="ECO:0000313" key="4">
    <source>
        <dbReference type="EMBL" id="GHH30226.1"/>
    </source>
</evidence>
<dbReference type="InterPro" id="IPR000160">
    <property type="entry name" value="GGDEF_dom"/>
</dbReference>
<dbReference type="InterPro" id="IPR035919">
    <property type="entry name" value="EAL_sf"/>
</dbReference>
<evidence type="ECO:0008006" key="6">
    <source>
        <dbReference type="Google" id="ProtNLM"/>
    </source>
</evidence>
<dbReference type="PANTHER" id="PTHR44757">
    <property type="entry name" value="DIGUANYLATE CYCLASE DGCP"/>
    <property type="match status" value="1"/>
</dbReference>
<reference evidence="5" key="1">
    <citation type="journal article" date="2019" name="Int. J. Syst. Evol. Microbiol.">
        <title>The Global Catalogue of Microorganisms (GCM) 10K type strain sequencing project: providing services to taxonomists for standard genome sequencing and annotation.</title>
        <authorList>
            <consortium name="The Broad Institute Genomics Platform"/>
            <consortium name="The Broad Institute Genome Sequencing Center for Infectious Disease"/>
            <person name="Wu L."/>
            <person name="Ma J."/>
        </authorList>
    </citation>
    <scope>NUCLEOTIDE SEQUENCE [LARGE SCALE GENOMIC DNA]</scope>
    <source>
        <strain evidence="5">CGMCC 4.7367</strain>
    </source>
</reference>
<feature type="transmembrane region" description="Helical" evidence="1">
    <location>
        <begin position="181"/>
        <end position="204"/>
    </location>
</feature>
<dbReference type="PANTHER" id="PTHR44757:SF2">
    <property type="entry name" value="BIOFILM ARCHITECTURE MAINTENANCE PROTEIN MBAA"/>
    <property type="match status" value="1"/>
</dbReference>
<dbReference type="PROSITE" id="PS50887">
    <property type="entry name" value="GGDEF"/>
    <property type="match status" value="1"/>
</dbReference>
<dbReference type="SMART" id="SM00267">
    <property type="entry name" value="GGDEF"/>
    <property type="match status" value="1"/>
</dbReference>
<evidence type="ECO:0000259" key="3">
    <source>
        <dbReference type="PROSITE" id="PS50887"/>
    </source>
</evidence>
<dbReference type="Proteomes" id="UP000605568">
    <property type="component" value="Unassembled WGS sequence"/>
</dbReference>
<sequence>MLSNWVETRTTVQTTVVSLTVGLAALAGLALWTSLSMQQAATHLHELNEISDRWGLVVQNVDVADHALTDYVRSGTKVMRQPVANATGVADETLRWLRDHGGPADVRAATIVSDLYGDYSGLLRETVAAGDRGETTASLQNAYQAELTLVSLRKQLSTVVQLKRLETTDHLRAAEQRNGNLRLAALIAFAVDLGLVGLCGVVLLGHRRKILRQAAKSEHEAMHDALTGLANRTLLTQHTEQAIRRSNQTGDPLGLFLIDLNRFKPINDTLGHAFGDKLLQLVANRLTGAVRGIDTVARLGGDEFAVLLPSVSTSANALIVAERVHRALAESVDLDGLSVDVGCSIGVALYPTDSADAHELLKHADIAMYAAKRARLGTSVYEPGLDRHGAAQLTVISDLRRAIDQAELVLHYQPKADLRTGTVCGAEVLCRWQHPRLGLLGPDRFIPAAEETGLIEPLTQYVLDHALAQCHAWHLSGWEVPVSVNVGAQCLHDRTFPEQVAALLEHHGRPARVLTLEITESAIIADPHRASDVLTRLRDLGVRLSIDDFGTGYSSIAYLRTMPVHEMKIDRSFTTNMRTDSSSGAITRSLLGLAHNLELEVVAEGVEDEETWAVLAALGCDIVQGYCLSKPLPADEFAAWLRGPDAQRADRARVVVPTS</sequence>
<dbReference type="Pfam" id="PF00990">
    <property type="entry name" value="GGDEF"/>
    <property type="match status" value="1"/>
</dbReference>
<feature type="transmembrane region" description="Helical" evidence="1">
    <location>
        <begin position="12"/>
        <end position="32"/>
    </location>
</feature>
<protein>
    <recommendedName>
        <fullName evidence="6">Diguanylate cyclase (GGDEF) domain-containing protein</fullName>
    </recommendedName>
</protein>
<dbReference type="CDD" id="cd01949">
    <property type="entry name" value="GGDEF"/>
    <property type="match status" value="1"/>
</dbReference>
<gene>
    <name evidence="4" type="ORF">GCM10017774_07520</name>
</gene>
<evidence type="ECO:0000259" key="2">
    <source>
        <dbReference type="PROSITE" id="PS50883"/>
    </source>
</evidence>
<dbReference type="PROSITE" id="PS50883">
    <property type="entry name" value="EAL"/>
    <property type="match status" value="1"/>
</dbReference>
<evidence type="ECO:0000256" key="1">
    <source>
        <dbReference type="SAM" id="Phobius"/>
    </source>
</evidence>